<evidence type="ECO:0000313" key="4">
    <source>
        <dbReference type="EMBL" id="WOO43223.1"/>
    </source>
</evidence>
<gene>
    <name evidence="4" type="ORF">RZN69_08990</name>
</gene>
<dbReference type="PANTHER" id="PTHR38731">
    <property type="entry name" value="LIPL45-RELATED LIPOPROTEIN-RELATED"/>
    <property type="match status" value="1"/>
</dbReference>
<keyword evidence="5" id="KW-1185">Reference proteome</keyword>
<dbReference type="PANTHER" id="PTHR38731:SF1">
    <property type="entry name" value="FECR PROTEIN DOMAIN-CONTAINING PROTEIN"/>
    <property type="match status" value="1"/>
</dbReference>
<sequence>MDLRSRWLLFFFTLFTPLALINAQTGAMEPATILVASASGTVTVSDLQTGTFKPLQKGMKITEGVTVQTGENGSALLLFPNGSAVTIKKNTTLDIEEHKLSPIKEGTPNLKNLENEPSTSKTKLRLNQGDIIGTVKKLNVDKGSTFEIDSPIGTAGIRGTVWTMSVTISENGEATGSFGISVGNGFFIPLGGAEQYVGSEVVINVTIGRNALGQPVITAIRSGQLPIRLFNEMTLDSEDVKKAFEALSGEEFEPEGEGEVGGNDNNRQRAKPNTIVAPVTPNQGEGSTTSGPQ</sequence>
<organism evidence="4 5">
    <name type="scientific">Rubellicoccus peritrichatus</name>
    <dbReference type="NCBI Taxonomy" id="3080537"/>
    <lineage>
        <taxon>Bacteria</taxon>
        <taxon>Pseudomonadati</taxon>
        <taxon>Verrucomicrobiota</taxon>
        <taxon>Opitutia</taxon>
        <taxon>Puniceicoccales</taxon>
        <taxon>Cerasicoccaceae</taxon>
        <taxon>Rubellicoccus</taxon>
    </lineage>
</organism>
<feature type="domain" description="FecR protein" evidence="3">
    <location>
        <begin position="66"/>
        <end position="166"/>
    </location>
</feature>
<dbReference type="InterPro" id="IPR006860">
    <property type="entry name" value="FecR"/>
</dbReference>
<accession>A0AAQ3QT23</accession>
<reference evidence="4 5" key="1">
    <citation type="submission" date="2023-10" db="EMBL/GenBank/DDBJ databases">
        <title>Rubellicoccus peritrichatus gen. nov., sp. nov., isolated from an algae of coral reef tank.</title>
        <authorList>
            <person name="Luo J."/>
        </authorList>
    </citation>
    <scope>NUCLEOTIDE SEQUENCE [LARGE SCALE GENOMIC DNA]</scope>
    <source>
        <strain evidence="4 5">CR14</strain>
    </source>
</reference>
<evidence type="ECO:0000256" key="2">
    <source>
        <dbReference type="SAM" id="SignalP"/>
    </source>
</evidence>
<dbReference type="RefSeq" id="WP_317835766.1">
    <property type="nucleotide sequence ID" value="NZ_CP136920.1"/>
</dbReference>
<keyword evidence="2" id="KW-0732">Signal</keyword>
<protein>
    <submittedName>
        <fullName evidence="4">FecR domain-containing protein</fullName>
    </submittedName>
</protein>
<dbReference type="Pfam" id="PF04773">
    <property type="entry name" value="FecR"/>
    <property type="match status" value="1"/>
</dbReference>
<evidence type="ECO:0000313" key="5">
    <source>
        <dbReference type="Proteomes" id="UP001304300"/>
    </source>
</evidence>
<feature type="compositionally biased region" description="Acidic residues" evidence="1">
    <location>
        <begin position="248"/>
        <end position="258"/>
    </location>
</feature>
<dbReference type="AlphaFoldDB" id="A0AAQ3QT23"/>
<proteinExistence type="predicted"/>
<dbReference type="KEGG" id="puo:RZN69_08990"/>
<dbReference type="Proteomes" id="UP001304300">
    <property type="component" value="Chromosome"/>
</dbReference>
<evidence type="ECO:0000259" key="3">
    <source>
        <dbReference type="Pfam" id="PF04773"/>
    </source>
</evidence>
<dbReference type="EMBL" id="CP136920">
    <property type="protein sequence ID" value="WOO43223.1"/>
    <property type="molecule type" value="Genomic_DNA"/>
</dbReference>
<feature type="chain" id="PRO_5042872498" evidence="2">
    <location>
        <begin position="24"/>
        <end position="293"/>
    </location>
</feature>
<feature type="compositionally biased region" description="Polar residues" evidence="1">
    <location>
        <begin position="280"/>
        <end position="293"/>
    </location>
</feature>
<evidence type="ECO:0000256" key="1">
    <source>
        <dbReference type="SAM" id="MobiDB-lite"/>
    </source>
</evidence>
<feature type="signal peptide" evidence="2">
    <location>
        <begin position="1"/>
        <end position="23"/>
    </location>
</feature>
<name>A0AAQ3QT23_9BACT</name>
<feature type="region of interest" description="Disordered" evidence="1">
    <location>
        <begin position="246"/>
        <end position="293"/>
    </location>
</feature>